<keyword evidence="3" id="KW-1185">Reference proteome</keyword>
<dbReference type="RefSeq" id="XP_018003030.1">
    <property type="nucleotide sequence ID" value="XM_018142016.1"/>
</dbReference>
<evidence type="ECO:0000313" key="3">
    <source>
        <dbReference type="Proteomes" id="UP000038010"/>
    </source>
</evidence>
<feature type="region of interest" description="Disordered" evidence="1">
    <location>
        <begin position="23"/>
        <end position="197"/>
    </location>
</feature>
<comment type="caution">
    <text evidence="2">The sequence shown here is derived from an EMBL/GenBank/DDBJ whole genome shotgun (WGS) entry which is preliminary data.</text>
</comment>
<gene>
    <name evidence="2" type="ORF">AB675_2075</name>
</gene>
<accession>A0A0N1P107</accession>
<feature type="compositionally biased region" description="Low complexity" evidence="1">
    <location>
        <begin position="125"/>
        <end position="134"/>
    </location>
</feature>
<dbReference type="VEuPathDB" id="FungiDB:AB675_2075"/>
<feature type="compositionally biased region" description="Basic residues" evidence="1">
    <location>
        <begin position="107"/>
        <end position="116"/>
    </location>
</feature>
<name>A0A0N1P107_9EURO</name>
<reference evidence="2 3" key="1">
    <citation type="submission" date="2015-06" db="EMBL/GenBank/DDBJ databases">
        <title>Draft genome of the ant-associated black yeast Phialophora attae CBS 131958.</title>
        <authorList>
            <person name="Moreno L.F."/>
            <person name="Stielow B.J."/>
            <person name="de Hoog S."/>
            <person name="Vicente V.A."/>
            <person name="Weiss V.A."/>
            <person name="de Vries M."/>
            <person name="Cruz L.M."/>
            <person name="Souza E.M."/>
        </authorList>
    </citation>
    <scope>NUCLEOTIDE SEQUENCE [LARGE SCALE GENOMIC DNA]</scope>
    <source>
        <strain evidence="2 3">CBS 131958</strain>
    </source>
</reference>
<dbReference type="Proteomes" id="UP000038010">
    <property type="component" value="Unassembled WGS sequence"/>
</dbReference>
<feature type="compositionally biased region" description="Low complexity" evidence="1">
    <location>
        <begin position="81"/>
        <end position="104"/>
    </location>
</feature>
<dbReference type="AlphaFoldDB" id="A0A0N1P107"/>
<feature type="compositionally biased region" description="Low complexity" evidence="1">
    <location>
        <begin position="49"/>
        <end position="62"/>
    </location>
</feature>
<protein>
    <submittedName>
        <fullName evidence="2">Uncharacterized protein</fullName>
    </submittedName>
</protein>
<evidence type="ECO:0000313" key="2">
    <source>
        <dbReference type="EMBL" id="KPI43067.1"/>
    </source>
</evidence>
<dbReference type="GeneID" id="28733896"/>
<sequence length="212" mass="23281">MFPFVVDHRSTFEPSLAIYHASRKAFKSSSRGQNVDDDTPPAYTPRKATSSSISSTSSTSSSESKRSRLSRLNPFSRLRGTNTSTTPSDNLSPTTTTTSSAASSQHATRRPRKSTRVHFEDSDDAGYASDGSSSSRDDSPPPFAYTAELDTKPAQKGRRRAPTTIDEEDESWAWAEGRTPGQHLGYPRAVDDNSEHDPSIFPPYPLVLWACF</sequence>
<evidence type="ECO:0000256" key="1">
    <source>
        <dbReference type="SAM" id="MobiDB-lite"/>
    </source>
</evidence>
<dbReference type="EMBL" id="LFJN01000006">
    <property type="protein sequence ID" value="KPI43067.1"/>
    <property type="molecule type" value="Genomic_DNA"/>
</dbReference>
<organism evidence="2 3">
    <name type="scientific">Cyphellophora attinorum</name>
    <dbReference type="NCBI Taxonomy" id="1664694"/>
    <lineage>
        <taxon>Eukaryota</taxon>
        <taxon>Fungi</taxon>
        <taxon>Dikarya</taxon>
        <taxon>Ascomycota</taxon>
        <taxon>Pezizomycotina</taxon>
        <taxon>Eurotiomycetes</taxon>
        <taxon>Chaetothyriomycetidae</taxon>
        <taxon>Chaetothyriales</taxon>
        <taxon>Cyphellophoraceae</taxon>
        <taxon>Cyphellophora</taxon>
    </lineage>
</organism>
<proteinExistence type="predicted"/>